<proteinExistence type="predicted"/>
<dbReference type="AlphaFoldDB" id="A0A6C0KD86"/>
<reference evidence="1" key="1">
    <citation type="journal article" date="2020" name="Nature">
        <title>Giant virus diversity and host interactions through global metagenomics.</title>
        <authorList>
            <person name="Schulz F."/>
            <person name="Roux S."/>
            <person name="Paez-Espino D."/>
            <person name="Jungbluth S."/>
            <person name="Walsh D.A."/>
            <person name="Denef V.J."/>
            <person name="McMahon K.D."/>
            <person name="Konstantinidis K.T."/>
            <person name="Eloe-Fadrosh E.A."/>
            <person name="Kyrpides N.C."/>
            <person name="Woyke T."/>
        </authorList>
    </citation>
    <scope>NUCLEOTIDE SEQUENCE</scope>
    <source>
        <strain evidence="1">GVMAG-S-3300010158-109</strain>
    </source>
</reference>
<protein>
    <submittedName>
        <fullName evidence="1">Uncharacterized protein</fullName>
    </submittedName>
</protein>
<accession>A0A6C0KD86</accession>
<dbReference type="EMBL" id="MN740871">
    <property type="protein sequence ID" value="QHU15975.1"/>
    <property type="molecule type" value="Genomic_DNA"/>
</dbReference>
<name>A0A6C0KD86_9ZZZZ</name>
<organism evidence="1">
    <name type="scientific">viral metagenome</name>
    <dbReference type="NCBI Taxonomy" id="1070528"/>
    <lineage>
        <taxon>unclassified sequences</taxon>
        <taxon>metagenomes</taxon>
        <taxon>organismal metagenomes</taxon>
    </lineage>
</organism>
<sequence length="230" mass="26799">MNEYREQARIRYEKQVEDQHLLKQKIEKDEKDNERIHSDIYTAFDTWDHTLAEIESDTLTSLTLLLSILTPSFIDTLMATERLDELQQRVVALVERLNDVQNLVDRPYQDIQHINQIHLLMKTIIATSSVDIPIEVMDTEQDEEISKNLEEELLREDIQNIQDIQDIPNVPEFHDLPVVNLPIVSLTSNRVGLRLPELRDIARANRIRHAALSKRELALRLADSNLVQIL</sequence>
<evidence type="ECO:0000313" key="1">
    <source>
        <dbReference type="EMBL" id="QHU15975.1"/>
    </source>
</evidence>